<evidence type="ECO:0000313" key="5">
    <source>
        <dbReference type="Proteomes" id="UP000323876"/>
    </source>
</evidence>
<protein>
    <submittedName>
        <fullName evidence="4">DUF4232 domain-containing protein</fullName>
    </submittedName>
</protein>
<feature type="compositionally biased region" description="Polar residues" evidence="1">
    <location>
        <begin position="46"/>
        <end position="60"/>
    </location>
</feature>
<dbReference type="AlphaFoldDB" id="A0A5N0DRJ8"/>
<comment type="caution">
    <text evidence="4">The sequence shown here is derived from an EMBL/GenBank/DDBJ whole genome shotgun (WGS) entry which is preliminary data.</text>
</comment>
<evidence type="ECO:0000313" key="4">
    <source>
        <dbReference type="EMBL" id="KAA8879678.1"/>
    </source>
</evidence>
<keyword evidence="2" id="KW-0732">Signal</keyword>
<feature type="chain" id="PRO_5024457296" evidence="2">
    <location>
        <begin position="29"/>
        <end position="240"/>
    </location>
</feature>
<feature type="region of interest" description="Disordered" evidence="1">
    <location>
        <begin position="142"/>
        <end position="175"/>
    </location>
</feature>
<dbReference type="EMBL" id="VXLC01000045">
    <property type="protein sequence ID" value="KAA8879678.1"/>
    <property type="molecule type" value="Genomic_DNA"/>
</dbReference>
<dbReference type="InterPro" id="IPR025326">
    <property type="entry name" value="DUF4232"/>
</dbReference>
<name>A0A5N0DRJ8_9NOCA</name>
<evidence type="ECO:0000259" key="3">
    <source>
        <dbReference type="Pfam" id="PF14016"/>
    </source>
</evidence>
<keyword evidence="5" id="KW-1185">Reference proteome</keyword>
<evidence type="ECO:0000256" key="1">
    <source>
        <dbReference type="SAM" id="MobiDB-lite"/>
    </source>
</evidence>
<sequence>MGAVPIGGDLMRIKSLLVAGFAAGVALAASGCDSNSAPGPAPTRTPIPSAQTEPSTQPGRTSEPGGSVPEATAAPDTPGVPDAPSVPTTKTVVAEPKPPADTAPPKCVTAQLRLDKGIGGQVGGTWFLRFINSSSRTCVLQGFPGVSQTNGPTGDPVGEPATRDQGPQAPQPAPVTLAPGAAAQFEFISYPKQINECAALRTNTLRVYPPDNTESLWLPWDNLICPSPQHMLVVRAITPL</sequence>
<gene>
    <name evidence="4" type="ORF">F3087_43765</name>
</gene>
<feature type="region of interest" description="Disordered" evidence="1">
    <location>
        <begin position="32"/>
        <end position="106"/>
    </location>
</feature>
<dbReference type="OrthoDB" id="3268346at2"/>
<proteinExistence type="predicted"/>
<reference evidence="4 5" key="1">
    <citation type="submission" date="2019-09" db="EMBL/GenBank/DDBJ databases">
        <authorList>
            <person name="Wang X."/>
        </authorList>
    </citation>
    <scope>NUCLEOTIDE SEQUENCE [LARGE SCALE GENOMIC DNA]</scope>
    <source>
        <strain evidence="4 5">CICC 11023</strain>
    </source>
</reference>
<organism evidence="4 5">
    <name type="scientific">Nocardia colli</name>
    <dbReference type="NCBI Taxonomy" id="2545717"/>
    <lineage>
        <taxon>Bacteria</taxon>
        <taxon>Bacillati</taxon>
        <taxon>Actinomycetota</taxon>
        <taxon>Actinomycetes</taxon>
        <taxon>Mycobacteriales</taxon>
        <taxon>Nocardiaceae</taxon>
        <taxon>Nocardia</taxon>
    </lineage>
</organism>
<evidence type="ECO:0000256" key="2">
    <source>
        <dbReference type="SAM" id="SignalP"/>
    </source>
</evidence>
<feature type="domain" description="DUF4232" evidence="3">
    <location>
        <begin position="107"/>
        <end position="225"/>
    </location>
</feature>
<accession>A0A5N0DRJ8</accession>
<dbReference type="Proteomes" id="UP000323876">
    <property type="component" value="Unassembled WGS sequence"/>
</dbReference>
<dbReference type="Pfam" id="PF14016">
    <property type="entry name" value="DUF4232"/>
    <property type="match status" value="1"/>
</dbReference>
<feature type="signal peptide" evidence="2">
    <location>
        <begin position="1"/>
        <end position="28"/>
    </location>
</feature>